<dbReference type="InterPro" id="IPR054193">
    <property type="entry name" value="DUF6898"/>
</dbReference>
<dbReference type="EMBL" id="QFOT01000115">
    <property type="protein sequence ID" value="PZP54709.1"/>
    <property type="molecule type" value="Genomic_DNA"/>
</dbReference>
<name>A0A2W5HLN3_9BACT</name>
<proteinExistence type="predicted"/>
<feature type="domain" description="DUF6898" evidence="1">
    <location>
        <begin position="7"/>
        <end position="61"/>
    </location>
</feature>
<reference evidence="2 3" key="1">
    <citation type="submission" date="2017-08" db="EMBL/GenBank/DDBJ databases">
        <title>Infants hospitalized years apart are colonized by the same room-sourced microbial strains.</title>
        <authorList>
            <person name="Brooks B."/>
            <person name="Olm M.R."/>
            <person name="Firek B.A."/>
            <person name="Baker R."/>
            <person name="Thomas B.C."/>
            <person name="Morowitz M.J."/>
            <person name="Banfield J.F."/>
        </authorList>
    </citation>
    <scope>NUCLEOTIDE SEQUENCE [LARGE SCALE GENOMIC DNA]</scope>
    <source>
        <strain evidence="2">S2_006_000_R2_64</strain>
    </source>
</reference>
<evidence type="ECO:0000259" key="1">
    <source>
        <dbReference type="Pfam" id="PF21839"/>
    </source>
</evidence>
<dbReference type="AlphaFoldDB" id="A0A2W5HLN3"/>
<organism evidence="2 3">
    <name type="scientific">Micavibrio aeruginosavorus</name>
    <dbReference type="NCBI Taxonomy" id="349221"/>
    <lineage>
        <taxon>Bacteria</taxon>
        <taxon>Pseudomonadati</taxon>
        <taxon>Bdellovibrionota</taxon>
        <taxon>Bdellovibrionia</taxon>
        <taxon>Bdellovibrionales</taxon>
        <taxon>Pseudobdellovibrionaceae</taxon>
        <taxon>Micavibrio</taxon>
    </lineage>
</organism>
<gene>
    <name evidence="2" type="ORF">DI586_09075</name>
</gene>
<dbReference type="Proteomes" id="UP000249739">
    <property type="component" value="Unassembled WGS sequence"/>
</dbReference>
<comment type="caution">
    <text evidence="2">The sequence shown here is derived from an EMBL/GenBank/DDBJ whole genome shotgun (WGS) entry which is preliminary data.</text>
</comment>
<dbReference type="Pfam" id="PF21839">
    <property type="entry name" value="DUF6898"/>
    <property type="match status" value="1"/>
</dbReference>
<evidence type="ECO:0000313" key="3">
    <source>
        <dbReference type="Proteomes" id="UP000249739"/>
    </source>
</evidence>
<evidence type="ECO:0000313" key="2">
    <source>
        <dbReference type="EMBL" id="PZP54709.1"/>
    </source>
</evidence>
<sequence>MTNIKGREVFLEFIPMGSIVKVTAMDTQSMTEISIQGPKSAPEEALKHNALLRLEYVLKKKGILPS</sequence>
<protein>
    <recommendedName>
        <fullName evidence="1">DUF6898 domain-containing protein</fullName>
    </recommendedName>
</protein>
<accession>A0A2W5HLN3</accession>